<dbReference type="KEGG" id="mcha:111009573"/>
<dbReference type="InterPro" id="IPR015802">
    <property type="entry name" value="Cu_amine_oxidase_N3"/>
</dbReference>
<dbReference type="Pfam" id="PF02727">
    <property type="entry name" value="Cu_amine_oxidN2"/>
    <property type="match status" value="1"/>
</dbReference>
<dbReference type="Gene3D" id="3.10.450.40">
    <property type="match status" value="2"/>
</dbReference>
<evidence type="ECO:0000256" key="4">
    <source>
        <dbReference type="ARBA" id="ARBA00023002"/>
    </source>
</evidence>
<dbReference type="EC" id="1.4.3.-" evidence="9"/>
<evidence type="ECO:0000259" key="12">
    <source>
        <dbReference type="Pfam" id="PF02727"/>
    </source>
</evidence>
<feature type="domain" description="Copper amine oxidase N3-terminal" evidence="13">
    <location>
        <begin position="118"/>
        <end position="211"/>
    </location>
</feature>
<evidence type="ECO:0000313" key="14">
    <source>
        <dbReference type="Proteomes" id="UP000504603"/>
    </source>
</evidence>
<dbReference type="Pfam" id="PF02728">
    <property type="entry name" value="Cu_amine_oxidN3"/>
    <property type="match status" value="1"/>
</dbReference>
<dbReference type="RefSeq" id="XP_022138388.1">
    <property type="nucleotide sequence ID" value="XM_022282696.1"/>
</dbReference>
<evidence type="ECO:0000256" key="1">
    <source>
        <dbReference type="ARBA" id="ARBA00007983"/>
    </source>
</evidence>
<comment type="similarity">
    <text evidence="1 9">Belongs to the copper/topaquinone oxidase family.</text>
</comment>
<dbReference type="InterPro" id="IPR015800">
    <property type="entry name" value="Cu_amine_oxidase_N2"/>
</dbReference>
<evidence type="ECO:0000259" key="13">
    <source>
        <dbReference type="Pfam" id="PF02728"/>
    </source>
</evidence>
<sequence>MAYLITRITILLFLISISIPSIFSHPFDPLSELEIEKVASIIKSRSNLIDIKFHYFGIHEPSKPAVLSWLANPRSPPPPREALAVVRAAGETHEFVVGLDSGRILSTRVYDGTGFPTLSIEEQEEAIELSLKHAPLVAAIERRGLNLSEIVGSVFTIGWYGESARETKRVVKVLYFYGENSVNVWVRPVEGIETVVDLDRMVVTEFKDLRVCVMPKVDGTDYRSSGMRPPYVAETNPITVQQPKGPSFVIRGHTLSWANWDLHVGFDMRVGIVISSASIYDLDQRKKRQVLYQGHISELFVPYQDPTEEWYYRTFLDAGEFGMGSSAVPLEPLHDCPANAVLFDAYYGGPDGNRVKLPNAYCIFEKSAGNIAWRHTESAIPGKKIREVRPDVSLMIRMIAVIGNYDYILDWEFTKSGSIKFKVSLTGIMEAKTTAYKHTSEIKEEIYGALAAANTIGVNHDHFITYYLDLDIDGQDNSFVKSKLKSFKSDGSTPRKSYWSVVDELVHNELDARLRPTEPTEFNIVNPNKETAIGNKVGYRLIPGPAAPPLLSDDDFPQIRGALSDYNIWVTPYNRSEKWAGGMYVDRSRGDQTLKILTERNRDISNKDIVLWHTIGFHHHPTQDEFPIMPTLSGGFELRPSNFFERNPILKMKAP</sequence>
<evidence type="ECO:0000256" key="6">
    <source>
        <dbReference type="ARBA" id="ARBA00023157"/>
    </source>
</evidence>
<protein>
    <recommendedName>
        <fullName evidence="9">Amine oxidase</fullName>
        <ecNumber evidence="9">1.4.3.-</ecNumber>
    </recommendedName>
</protein>
<keyword evidence="5 9" id="KW-0186">Copper</keyword>
<feature type="domain" description="Copper amine oxidase catalytic" evidence="11">
    <location>
        <begin position="239"/>
        <end position="649"/>
    </location>
</feature>
<keyword evidence="6" id="KW-1015">Disulfide bond</keyword>
<accession>A0A6J1CCV5</accession>
<dbReference type="InterPro" id="IPR036460">
    <property type="entry name" value="Cu_amine_oxidase_C_sf"/>
</dbReference>
<evidence type="ECO:0000256" key="9">
    <source>
        <dbReference type="RuleBase" id="RU000672"/>
    </source>
</evidence>
<feature type="active site" description="Schiff-base intermediate with substrate; via topaquinone" evidence="7">
    <location>
        <position position="405"/>
    </location>
</feature>
<evidence type="ECO:0000256" key="8">
    <source>
        <dbReference type="PIRSR" id="PIRSR600269-51"/>
    </source>
</evidence>
<evidence type="ECO:0000256" key="7">
    <source>
        <dbReference type="PIRSR" id="PIRSR600269-50"/>
    </source>
</evidence>
<dbReference type="GO" id="GO:0009308">
    <property type="term" value="P:amine metabolic process"/>
    <property type="evidence" value="ECO:0007669"/>
    <property type="project" value="UniProtKB-UniRule"/>
</dbReference>
<feature type="domain" description="Copper amine oxidase N2-terminal" evidence="12">
    <location>
        <begin position="25"/>
        <end position="109"/>
    </location>
</feature>
<dbReference type="InterPro" id="IPR016182">
    <property type="entry name" value="Cu_amine_oxidase_N-reg"/>
</dbReference>
<evidence type="ECO:0000259" key="11">
    <source>
        <dbReference type="Pfam" id="PF01179"/>
    </source>
</evidence>
<dbReference type="GO" id="GO:0048038">
    <property type="term" value="F:quinone binding"/>
    <property type="evidence" value="ECO:0007669"/>
    <property type="project" value="InterPro"/>
</dbReference>
<evidence type="ECO:0000256" key="5">
    <source>
        <dbReference type="ARBA" id="ARBA00023008"/>
    </source>
</evidence>
<keyword evidence="2 9" id="KW-0479">Metal-binding</keyword>
<keyword evidence="14" id="KW-1185">Reference proteome</keyword>
<proteinExistence type="inferred from homology"/>
<dbReference type="PANTHER" id="PTHR10638">
    <property type="entry name" value="COPPER AMINE OXIDASE"/>
    <property type="match status" value="1"/>
</dbReference>
<dbReference type="InterPro" id="IPR000269">
    <property type="entry name" value="Cu_amine_oxidase"/>
</dbReference>
<dbReference type="GeneID" id="111009573"/>
<dbReference type="Pfam" id="PF01179">
    <property type="entry name" value="Cu_amine_oxid"/>
    <property type="match status" value="1"/>
</dbReference>
<evidence type="ECO:0000256" key="10">
    <source>
        <dbReference type="SAM" id="SignalP"/>
    </source>
</evidence>
<keyword evidence="3 7" id="KW-0801">TPQ</keyword>
<dbReference type="Gene3D" id="2.70.98.20">
    <property type="entry name" value="Copper amine oxidase, catalytic domain"/>
    <property type="match status" value="1"/>
</dbReference>
<dbReference type="GO" id="GO:0005507">
    <property type="term" value="F:copper ion binding"/>
    <property type="evidence" value="ECO:0007669"/>
    <property type="project" value="InterPro"/>
</dbReference>
<feature type="active site" description="Proton acceptor" evidence="7">
    <location>
        <position position="317"/>
    </location>
</feature>
<feature type="chain" id="PRO_5026794701" description="Amine oxidase" evidence="10">
    <location>
        <begin position="25"/>
        <end position="655"/>
    </location>
</feature>
<gene>
    <name evidence="15" type="primary">LOC111009573</name>
</gene>
<evidence type="ECO:0000313" key="15">
    <source>
        <dbReference type="RefSeq" id="XP_022138388.1"/>
    </source>
</evidence>
<dbReference type="AlphaFoldDB" id="A0A6J1CCV5"/>
<evidence type="ECO:0000256" key="2">
    <source>
        <dbReference type="ARBA" id="ARBA00022723"/>
    </source>
</evidence>
<dbReference type="PANTHER" id="PTHR10638:SF87">
    <property type="entry name" value="AMINE OXIDASE [COPPER-CONTAINING] ALPHA 2, PEROXISOMAL-RELATED"/>
    <property type="match status" value="1"/>
</dbReference>
<comment type="PTM">
    <text evidence="8 9">Topaquinone (TPQ) is generated by copper-dependent autoxidation of a specific tyrosyl residue.</text>
</comment>
<dbReference type="GO" id="GO:0008131">
    <property type="term" value="F:primary methylamine oxidase activity"/>
    <property type="evidence" value="ECO:0007669"/>
    <property type="project" value="InterPro"/>
</dbReference>
<feature type="signal peptide" evidence="10">
    <location>
        <begin position="1"/>
        <end position="24"/>
    </location>
</feature>
<feature type="modified residue" description="2',4',5'-topaquinone" evidence="8">
    <location>
        <position position="405"/>
    </location>
</feature>
<dbReference type="OrthoDB" id="5379943at2759"/>
<dbReference type="SUPFAM" id="SSF49998">
    <property type="entry name" value="Amine oxidase catalytic domain"/>
    <property type="match status" value="1"/>
</dbReference>
<comment type="cofactor">
    <cofactor evidence="9">
        <name>Cu cation</name>
        <dbReference type="ChEBI" id="CHEBI:23378"/>
    </cofactor>
    <text evidence="9">Contains 1 topaquinone per subunit.</text>
</comment>
<organism evidence="14 15">
    <name type="scientific">Momordica charantia</name>
    <name type="common">Bitter gourd</name>
    <name type="synonym">Balsam pear</name>
    <dbReference type="NCBI Taxonomy" id="3673"/>
    <lineage>
        <taxon>Eukaryota</taxon>
        <taxon>Viridiplantae</taxon>
        <taxon>Streptophyta</taxon>
        <taxon>Embryophyta</taxon>
        <taxon>Tracheophyta</taxon>
        <taxon>Spermatophyta</taxon>
        <taxon>Magnoliopsida</taxon>
        <taxon>eudicotyledons</taxon>
        <taxon>Gunneridae</taxon>
        <taxon>Pentapetalae</taxon>
        <taxon>rosids</taxon>
        <taxon>fabids</taxon>
        <taxon>Cucurbitales</taxon>
        <taxon>Cucurbitaceae</taxon>
        <taxon>Momordiceae</taxon>
        <taxon>Momordica</taxon>
    </lineage>
</organism>
<dbReference type="Proteomes" id="UP000504603">
    <property type="component" value="Unplaced"/>
</dbReference>
<evidence type="ECO:0000256" key="3">
    <source>
        <dbReference type="ARBA" id="ARBA00022772"/>
    </source>
</evidence>
<keyword evidence="4 9" id="KW-0560">Oxidoreductase</keyword>
<name>A0A6J1CCV5_MOMCH</name>
<keyword evidence="10" id="KW-0732">Signal</keyword>
<reference evidence="15" key="1">
    <citation type="submission" date="2025-08" db="UniProtKB">
        <authorList>
            <consortium name="RefSeq"/>
        </authorList>
    </citation>
    <scope>IDENTIFICATION</scope>
    <source>
        <strain evidence="15">OHB3-1</strain>
    </source>
</reference>
<dbReference type="SUPFAM" id="SSF54416">
    <property type="entry name" value="Amine oxidase N-terminal region"/>
    <property type="match status" value="2"/>
</dbReference>
<dbReference type="FunFam" id="2.70.98.20:FF:000004">
    <property type="entry name" value="Amine oxidase"/>
    <property type="match status" value="1"/>
</dbReference>
<dbReference type="InterPro" id="IPR015798">
    <property type="entry name" value="Cu_amine_oxidase_C"/>
</dbReference>